<name>A0A0D0A7C8_9AGAM</name>
<evidence type="ECO:0008006" key="4">
    <source>
        <dbReference type="Google" id="ProtNLM"/>
    </source>
</evidence>
<gene>
    <name evidence="2" type="ORF">CY34DRAFT_787963</name>
</gene>
<evidence type="ECO:0000256" key="1">
    <source>
        <dbReference type="SAM" id="MobiDB-lite"/>
    </source>
</evidence>
<dbReference type="Proteomes" id="UP000054485">
    <property type="component" value="Unassembled WGS sequence"/>
</dbReference>
<reference evidence="3" key="2">
    <citation type="submission" date="2015-01" db="EMBL/GenBank/DDBJ databases">
        <title>Evolutionary Origins and Diversification of the Mycorrhizal Mutualists.</title>
        <authorList>
            <consortium name="DOE Joint Genome Institute"/>
            <consortium name="Mycorrhizal Genomics Consortium"/>
            <person name="Kohler A."/>
            <person name="Kuo A."/>
            <person name="Nagy L.G."/>
            <person name="Floudas D."/>
            <person name="Copeland A."/>
            <person name="Barry K.W."/>
            <person name="Cichocki N."/>
            <person name="Veneault-Fourrey C."/>
            <person name="LaButti K."/>
            <person name="Lindquist E.A."/>
            <person name="Lipzen A."/>
            <person name="Lundell T."/>
            <person name="Morin E."/>
            <person name="Murat C."/>
            <person name="Riley R."/>
            <person name="Ohm R."/>
            <person name="Sun H."/>
            <person name="Tunlid A."/>
            <person name="Henrissat B."/>
            <person name="Grigoriev I.V."/>
            <person name="Hibbett D.S."/>
            <person name="Martin F."/>
        </authorList>
    </citation>
    <scope>NUCLEOTIDE SEQUENCE [LARGE SCALE GENOMIC DNA]</scope>
    <source>
        <strain evidence="3">UH-Slu-Lm8-n1</strain>
    </source>
</reference>
<accession>A0A0D0A7C8</accession>
<evidence type="ECO:0000313" key="2">
    <source>
        <dbReference type="EMBL" id="KIK34034.1"/>
    </source>
</evidence>
<dbReference type="InParanoid" id="A0A0D0A7C8"/>
<keyword evidence="3" id="KW-1185">Reference proteome</keyword>
<dbReference type="HOGENOM" id="CLU_991045_0_0_1"/>
<dbReference type="InterPro" id="IPR011009">
    <property type="entry name" value="Kinase-like_dom_sf"/>
</dbReference>
<feature type="region of interest" description="Disordered" evidence="1">
    <location>
        <begin position="253"/>
        <end position="281"/>
    </location>
</feature>
<dbReference type="SUPFAM" id="SSF56112">
    <property type="entry name" value="Protein kinase-like (PK-like)"/>
    <property type="match status" value="1"/>
</dbReference>
<proteinExistence type="predicted"/>
<dbReference type="EMBL" id="KN835821">
    <property type="protein sequence ID" value="KIK34034.1"/>
    <property type="molecule type" value="Genomic_DNA"/>
</dbReference>
<reference evidence="2 3" key="1">
    <citation type="submission" date="2014-04" db="EMBL/GenBank/DDBJ databases">
        <authorList>
            <consortium name="DOE Joint Genome Institute"/>
            <person name="Kuo A."/>
            <person name="Ruytinx J."/>
            <person name="Rineau F."/>
            <person name="Colpaert J."/>
            <person name="Kohler A."/>
            <person name="Nagy L.G."/>
            <person name="Floudas D."/>
            <person name="Copeland A."/>
            <person name="Barry K.W."/>
            <person name="Cichocki N."/>
            <person name="Veneault-Fourrey C."/>
            <person name="LaButti K."/>
            <person name="Lindquist E.A."/>
            <person name="Lipzen A."/>
            <person name="Lundell T."/>
            <person name="Morin E."/>
            <person name="Murat C."/>
            <person name="Sun H."/>
            <person name="Tunlid A."/>
            <person name="Henrissat B."/>
            <person name="Grigoriev I.V."/>
            <person name="Hibbett D.S."/>
            <person name="Martin F."/>
            <person name="Nordberg H.P."/>
            <person name="Cantor M.N."/>
            <person name="Hua S.X."/>
        </authorList>
    </citation>
    <scope>NUCLEOTIDE SEQUENCE [LARGE SCALE GENOMIC DNA]</scope>
    <source>
        <strain evidence="2 3">UH-Slu-Lm8-n1</strain>
    </source>
</reference>
<feature type="compositionally biased region" description="Basic residues" evidence="1">
    <location>
        <begin position="272"/>
        <end position="281"/>
    </location>
</feature>
<sequence>MICQQNDIPPPSSNVEDYIHAEPEYLPVDYLKAKCPALSISQTPAMQPASNTAFLSSGTTAAQLSEGGFSVKRKVLDTSHDERATYYGLQGRTTDMFPVTSEALSKKYPNVQDDMVAKIFWGEASRTSKPEILKGAEEIAREHDSVRRHIPELLWHHTFTNPTTTIQESLGIPEPATGSRVLYIFVFYKLYPIMTLYGKKLFDVWYQCILCHLTLWKEGIYHGDVSPPNLMWYWKNGKQIGVLNDYDLSSLADEPGPRGSKRTGNNAVHGARSSHRKGSTR</sequence>
<dbReference type="AlphaFoldDB" id="A0A0D0A7C8"/>
<protein>
    <recommendedName>
        <fullName evidence="4">Fungal-type protein kinase domain-containing protein</fullName>
    </recommendedName>
</protein>
<evidence type="ECO:0000313" key="3">
    <source>
        <dbReference type="Proteomes" id="UP000054485"/>
    </source>
</evidence>
<organism evidence="2 3">
    <name type="scientific">Suillus luteus UH-Slu-Lm8-n1</name>
    <dbReference type="NCBI Taxonomy" id="930992"/>
    <lineage>
        <taxon>Eukaryota</taxon>
        <taxon>Fungi</taxon>
        <taxon>Dikarya</taxon>
        <taxon>Basidiomycota</taxon>
        <taxon>Agaricomycotina</taxon>
        <taxon>Agaricomycetes</taxon>
        <taxon>Agaricomycetidae</taxon>
        <taxon>Boletales</taxon>
        <taxon>Suillineae</taxon>
        <taxon>Suillaceae</taxon>
        <taxon>Suillus</taxon>
    </lineage>
</organism>
<dbReference type="OrthoDB" id="5569250at2759"/>